<feature type="domain" description="TPM" evidence="2">
    <location>
        <begin position="32"/>
        <end position="154"/>
    </location>
</feature>
<name>A0ABN6Z8U9_9BACE</name>
<evidence type="ECO:0000259" key="2">
    <source>
        <dbReference type="Pfam" id="PF04536"/>
    </source>
</evidence>
<dbReference type="PANTHER" id="PTHR30373:SF2">
    <property type="entry name" value="UPF0603 PROTEIN YGCG"/>
    <property type="match status" value="1"/>
</dbReference>
<dbReference type="InterPro" id="IPR007621">
    <property type="entry name" value="TPM_dom"/>
</dbReference>
<dbReference type="Proteomes" id="UP001496674">
    <property type="component" value="Chromosome"/>
</dbReference>
<reference evidence="3 4" key="1">
    <citation type="submission" date="2023-04" db="EMBL/GenBank/DDBJ databases">
        <title>Draft genome sequence of acteroides sedimenti strain YN3PY1.</title>
        <authorList>
            <person name="Yoshida N."/>
        </authorList>
    </citation>
    <scope>NUCLEOTIDE SEQUENCE [LARGE SCALE GENOMIC DNA]</scope>
    <source>
        <strain evidence="3 4">YN3PY1</strain>
    </source>
</reference>
<proteinExistence type="predicted"/>
<protein>
    <recommendedName>
        <fullName evidence="2">TPM domain-containing protein</fullName>
    </recommendedName>
</protein>
<keyword evidence="1" id="KW-1133">Transmembrane helix</keyword>
<evidence type="ECO:0000313" key="3">
    <source>
        <dbReference type="EMBL" id="BEG98011.1"/>
    </source>
</evidence>
<dbReference type="Gene3D" id="3.10.310.50">
    <property type="match status" value="1"/>
</dbReference>
<keyword evidence="1" id="KW-0812">Transmembrane</keyword>
<evidence type="ECO:0000313" key="4">
    <source>
        <dbReference type="Proteomes" id="UP001496674"/>
    </source>
</evidence>
<dbReference type="Pfam" id="PF04536">
    <property type="entry name" value="TPM_phosphatase"/>
    <property type="match status" value="1"/>
</dbReference>
<sequence>MCISYQLHAQAKEYTIETVPNVHIQNKMQYVSNPGGLLSQEACAEIDSMLWNLEQKTSIEVAVVALPSIGNNDSFDFALGLFNAWKVGKKGKDNGLVILLVEDQRTIRFITGYGLEGDLPDAICKRIQVQKMNPFFRNNNWDGGMVSGIKTIVARLDGTMTNDEIQGQESGDIMLIFFAAGGFLLLVIFIGGFAAWKANQCPNCKKHQLMRTDSKLLSLSHGIKREQVVFTCQNCGHKVVREVEDHYRGGRGGLGGGLGGGIFMGGMGGGFGSGGGGFGGGSFGGGSFGGGMTGGGGAGSDF</sequence>
<accession>A0ABN6Z8U9</accession>
<evidence type="ECO:0000256" key="1">
    <source>
        <dbReference type="SAM" id="Phobius"/>
    </source>
</evidence>
<dbReference type="PANTHER" id="PTHR30373">
    <property type="entry name" value="UPF0603 PROTEIN YGCG"/>
    <property type="match status" value="1"/>
</dbReference>
<keyword evidence="1" id="KW-0472">Membrane</keyword>
<keyword evidence="4" id="KW-1185">Reference proteome</keyword>
<organism evidence="3 4">
    <name type="scientific">Bacteroides sedimenti</name>
    <dbReference type="NCBI Taxonomy" id="2136147"/>
    <lineage>
        <taxon>Bacteria</taxon>
        <taxon>Pseudomonadati</taxon>
        <taxon>Bacteroidota</taxon>
        <taxon>Bacteroidia</taxon>
        <taxon>Bacteroidales</taxon>
        <taxon>Bacteroidaceae</taxon>
        <taxon>Bacteroides</taxon>
    </lineage>
</organism>
<dbReference type="EMBL" id="AP028055">
    <property type="protein sequence ID" value="BEG98011.1"/>
    <property type="molecule type" value="Genomic_DNA"/>
</dbReference>
<feature type="transmembrane region" description="Helical" evidence="1">
    <location>
        <begin position="173"/>
        <end position="196"/>
    </location>
</feature>
<gene>
    <name evidence="3" type="ORF">BSYN_02760</name>
</gene>